<evidence type="ECO:0000313" key="1">
    <source>
        <dbReference type="EMBL" id="VFB04515.1"/>
    </source>
</evidence>
<organism evidence="1 2">
    <name type="scientific">Chryseobacterium taihuense</name>
    <dbReference type="NCBI Taxonomy" id="1141221"/>
    <lineage>
        <taxon>Bacteria</taxon>
        <taxon>Pseudomonadati</taxon>
        <taxon>Bacteroidota</taxon>
        <taxon>Flavobacteriia</taxon>
        <taxon>Flavobacteriales</taxon>
        <taxon>Weeksellaceae</taxon>
        <taxon>Chryseobacterium group</taxon>
        <taxon>Chryseobacterium</taxon>
    </lineage>
</organism>
<sequence length="121" mass="14304">MQKYKKYHTDIKTCYALGIHNEILPERFIREIPGSTSHYWKNEHSEKYIGSEFSKRIQNNLEDTKVFLDSRLYFSRKAFIQFAKIYIALVTLLGKEHLIYFFPFGNSISTKLKICCQLGVI</sequence>
<dbReference type="EMBL" id="LR215974">
    <property type="protein sequence ID" value="VFB04515.1"/>
    <property type="molecule type" value="Genomic_DNA"/>
</dbReference>
<gene>
    <name evidence="1" type="ORF">NCTC12078_02541</name>
</gene>
<proteinExistence type="predicted"/>
<dbReference type="Proteomes" id="UP000290013">
    <property type="component" value="Chromosome"/>
</dbReference>
<protein>
    <submittedName>
        <fullName evidence="1">Uncharacterized protein</fullName>
    </submittedName>
</protein>
<reference evidence="1 2" key="1">
    <citation type="submission" date="2019-02" db="EMBL/GenBank/DDBJ databases">
        <authorList>
            <consortium name="Pathogen Informatics"/>
        </authorList>
    </citation>
    <scope>NUCLEOTIDE SEQUENCE [LARGE SCALE GENOMIC DNA]</scope>
    <source>
        <strain evidence="1 2">3012STDY6944375</strain>
    </source>
</reference>
<dbReference type="KEGG" id="ctai:NCTC12078_02541"/>
<evidence type="ECO:0000313" key="2">
    <source>
        <dbReference type="Proteomes" id="UP000290013"/>
    </source>
</evidence>
<name>A0A4U8WHF0_9FLAO</name>
<dbReference type="RefSeq" id="WP_165450406.1">
    <property type="nucleotide sequence ID" value="NZ_LR215974.1"/>
</dbReference>
<accession>A0A4U8WHF0</accession>
<dbReference type="AlphaFoldDB" id="A0A4U8WHF0"/>